<dbReference type="STRING" id="159449.B4N89_37465"/>
<feature type="region of interest" description="Disordered" evidence="1">
    <location>
        <begin position="71"/>
        <end position="125"/>
    </location>
</feature>
<accession>A0A1T3NMP6</accession>
<feature type="compositionally biased region" description="Basic and acidic residues" evidence="1">
    <location>
        <begin position="96"/>
        <end position="111"/>
    </location>
</feature>
<dbReference type="Proteomes" id="UP000190037">
    <property type="component" value="Unassembled WGS sequence"/>
</dbReference>
<feature type="region of interest" description="Disordered" evidence="1">
    <location>
        <begin position="142"/>
        <end position="183"/>
    </location>
</feature>
<name>A0A1T3NMP6_9ACTN</name>
<evidence type="ECO:0000256" key="1">
    <source>
        <dbReference type="SAM" id="MobiDB-lite"/>
    </source>
</evidence>
<comment type="caution">
    <text evidence="2">The sequence shown here is derived from an EMBL/GenBank/DDBJ whole genome shotgun (WGS) entry which is preliminary data.</text>
</comment>
<gene>
    <name evidence="2" type="ORF">B4N89_37465</name>
</gene>
<protein>
    <submittedName>
        <fullName evidence="2">Uncharacterized protein</fullName>
    </submittedName>
</protein>
<evidence type="ECO:0000313" key="2">
    <source>
        <dbReference type="EMBL" id="OPC77931.1"/>
    </source>
</evidence>
<sequence length="183" mass="19188">MGTAQTEEGAMTRRHVAVRPPRVGSPGIRRSRSAHAFARTRRAARFRRDGWLGALLAVALALLGASAAPASAHAAGAPDPDRASVSVSAHTVADPGHVRDAADEATRDVRRGPPAPLAARDLHDERHHLHHPYDAALTGRAVVLPPQAGHRTSALGADADPSPRRYALPPGRAPPSPRAPDLP</sequence>
<dbReference type="EMBL" id="MWQN01000003">
    <property type="protein sequence ID" value="OPC77931.1"/>
    <property type="molecule type" value="Genomic_DNA"/>
</dbReference>
<proteinExistence type="predicted"/>
<evidence type="ECO:0000313" key="3">
    <source>
        <dbReference type="Proteomes" id="UP000190037"/>
    </source>
</evidence>
<reference evidence="2 3" key="1">
    <citation type="submission" date="2017-03" db="EMBL/GenBank/DDBJ databases">
        <title>Draft genome sequence of Streptomyces scabrisporus NF3, endophyte isolated from Amphipterygium adstringens.</title>
        <authorList>
            <person name="Vazquez M."/>
            <person name="Ceapa C.D."/>
            <person name="Rodriguez Luna D."/>
            <person name="Sanchez Esquivel S."/>
        </authorList>
    </citation>
    <scope>NUCLEOTIDE SEQUENCE [LARGE SCALE GENOMIC DNA]</scope>
    <source>
        <strain evidence="2 3">NF3</strain>
    </source>
</reference>
<keyword evidence="3" id="KW-1185">Reference proteome</keyword>
<dbReference type="AlphaFoldDB" id="A0A1T3NMP6"/>
<feature type="region of interest" description="Disordered" evidence="1">
    <location>
        <begin position="1"/>
        <end position="32"/>
    </location>
</feature>
<feature type="compositionally biased region" description="Pro residues" evidence="1">
    <location>
        <begin position="171"/>
        <end position="183"/>
    </location>
</feature>
<organism evidence="2 3">
    <name type="scientific">Embleya scabrispora</name>
    <dbReference type="NCBI Taxonomy" id="159449"/>
    <lineage>
        <taxon>Bacteria</taxon>
        <taxon>Bacillati</taxon>
        <taxon>Actinomycetota</taxon>
        <taxon>Actinomycetes</taxon>
        <taxon>Kitasatosporales</taxon>
        <taxon>Streptomycetaceae</taxon>
        <taxon>Embleya</taxon>
    </lineage>
</organism>